<feature type="active site" evidence="8">
    <location>
        <position position="17"/>
    </location>
</feature>
<dbReference type="Gene3D" id="3.40.50.2300">
    <property type="match status" value="1"/>
</dbReference>
<dbReference type="GO" id="GO:0005737">
    <property type="term" value="C:cytoplasm"/>
    <property type="evidence" value="ECO:0007669"/>
    <property type="project" value="UniProtKB-SubCell"/>
</dbReference>
<comment type="catalytic activity">
    <reaction evidence="7">
        <text>O-phospho-L-tyrosyl-[protein] + H2O = L-tyrosyl-[protein] + phosphate</text>
        <dbReference type="Rhea" id="RHEA:10684"/>
        <dbReference type="Rhea" id="RHEA-COMP:10136"/>
        <dbReference type="Rhea" id="RHEA-COMP:20101"/>
        <dbReference type="ChEBI" id="CHEBI:15377"/>
        <dbReference type="ChEBI" id="CHEBI:43474"/>
        <dbReference type="ChEBI" id="CHEBI:46858"/>
        <dbReference type="ChEBI" id="CHEBI:61978"/>
        <dbReference type="EC" id="3.1.3.48"/>
    </reaction>
</comment>
<dbReference type="AlphaFoldDB" id="A0A1J7I7U3"/>
<dbReference type="PRINTS" id="PR00720">
    <property type="entry name" value="MAMMALPTPASE"/>
</dbReference>
<gene>
    <name evidence="10" type="ORF">CONLIGDRAFT_585957</name>
</gene>
<dbReference type="SMART" id="SM00226">
    <property type="entry name" value="LMWPc"/>
    <property type="match status" value="1"/>
</dbReference>
<dbReference type="GO" id="GO:0003993">
    <property type="term" value="F:acid phosphatase activity"/>
    <property type="evidence" value="ECO:0007669"/>
    <property type="project" value="UniProtKB-EC"/>
</dbReference>
<feature type="active site" description="Nucleophile" evidence="8">
    <location>
        <position position="11"/>
    </location>
</feature>
<evidence type="ECO:0000256" key="5">
    <source>
        <dbReference type="ARBA" id="ARBA00022801"/>
    </source>
</evidence>
<dbReference type="EMBL" id="KV875106">
    <property type="protein sequence ID" value="OIW23485.1"/>
    <property type="molecule type" value="Genomic_DNA"/>
</dbReference>
<evidence type="ECO:0000313" key="11">
    <source>
        <dbReference type="Proteomes" id="UP000182658"/>
    </source>
</evidence>
<dbReference type="GO" id="GO:0004726">
    <property type="term" value="F:non-membrane spanning protein tyrosine phosphatase activity"/>
    <property type="evidence" value="ECO:0007669"/>
    <property type="project" value="InterPro"/>
</dbReference>
<keyword evidence="11" id="KW-1185">Reference proteome</keyword>
<evidence type="ECO:0000256" key="1">
    <source>
        <dbReference type="ARBA" id="ARBA00000032"/>
    </source>
</evidence>
<comment type="catalytic activity">
    <reaction evidence="1">
        <text>a phosphate monoester + H2O = an alcohol + phosphate</text>
        <dbReference type="Rhea" id="RHEA:15017"/>
        <dbReference type="ChEBI" id="CHEBI:15377"/>
        <dbReference type="ChEBI" id="CHEBI:30879"/>
        <dbReference type="ChEBI" id="CHEBI:43474"/>
        <dbReference type="ChEBI" id="CHEBI:67140"/>
        <dbReference type="EC" id="3.1.3.2"/>
    </reaction>
</comment>
<dbReference type="Proteomes" id="UP000182658">
    <property type="component" value="Unassembled WGS sequence"/>
</dbReference>
<evidence type="ECO:0000256" key="7">
    <source>
        <dbReference type="ARBA" id="ARBA00051722"/>
    </source>
</evidence>
<dbReference type="SUPFAM" id="SSF52788">
    <property type="entry name" value="Phosphotyrosine protein phosphatases I"/>
    <property type="match status" value="1"/>
</dbReference>
<dbReference type="PRINTS" id="PR00719">
    <property type="entry name" value="LMWPTPASE"/>
</dbReference>
<protein>
    <submittedName>
        <fullName evidence="10">LMWPc-domain-containing protein</fullName>
    </submittedName>
</protein>
<dbReference type="InterPro" id="IPR036196">
    <property type="entry name" value="Ptyr_pPase_sf"/>
</dbReference>
<evidence type="ECO:0000256" key="2">
    <source>
        <dbReference type="ARBA" id="ARBA00004496"/>
    </source>
</evidence>
<feature type="domain" description="Phosphotyrosine protein phosphatase I" evidence="9">
    <location>
        <begin position="5"/>
        <end position="158"/>
    </location>
</feature>
<accession>A0A1J7I7U3</accession>
<evidence type="ECO:0000259" key="9">
    <source>
        <dbReference type="SMART" id="SM00226"/>
    </source>
</evidence>
<dbReference type="PANTHER" id="PTHR11717">
    <property type="entry name" value="LOW MOLECULAR WEIGHT PROTEIN TYROSINE PHOSPHATASE"/>
    <property type="match status" value="1"/>
</dbReference>
<dbReference type="CDD" id="cd16343">
    <property type="entry name" value="LMWPTP"/>
    <property type="match status" value="1"/>
</dbReference>
<evidence type="ECO:0000256" key="3">
    <source>
        <dbReference type="ARBA" id="ARBA00011063"/>
    </source>
</evidence>
<keyword evidence="4" id="KW-0963">Cytoplasm</keyword>
<dbReference type="STRING" id="1408157.A0A1J7I7U3"/>
<dbReference type="OrthoDB" id="3388at2759"/>
<dbReference type="FunCoup" id="A0A1J7I7U3">
    <property type="interactions" value="578"/>
</dbReference>
<dbReference type="FunFam" id="3.40.50.2300:FF:000105">
    <property type="entry name" value="Low molecular weight phosphotyrosine protein"/>
    <property type="match status" value="1"/>
</dbReference>
<sequence>MPDQISVLFVCLGNICRSTMSEGVFQSIAKKEPYKGLISKVDSCGTASYHIGEEPDHRTMATLRAKGIKDYIHLGRKLRSSDFDNFDYIFAMDKSNLSDIQREQRKKPGSRAKVALFGEYSGTPGKVEIVDDPYYGGHDGFETAYEQAARFSRNFLREVFPDVEAE</sequence>
<evidence type="ECO:0000256" key="8">
    <source>
        <dbReference type="PIRSR" id="PIRSR617867-1"/>
    </source>
</evidence>
<evidence type="ECO:0000313" key="10">
    <source>
        <dbReference type="EMBL" id="OIW23485.1"/>
    </source>
</evidence>
<proteinExistence type="inferred from homology"/>
<organism evidence="10 11">
    <name type="scientific">Coniochaeta ligniaria NRRL 30616</name>
    <dbReference type="NCBI Taxonomy" id="1408157"/>
    <lineage>
        <taxon>Eukaryota</taxon>
        <taxon>Fungi</taxon>
        <taxon>Dikarya</taxon>
        <taxon>Ascomycota</taxon>
        <taxon>Pezizomycotina</taxon>
        <taxon>Sordariomycetes</taxon>
        <taxon>Sordariomycetidae</taxon>
        <taxon>Coniochaetales</taxon>
        <taxon>Coniochaetaceae</taxon>
        <taxon>Coniochaeta</taxon>
    </lineage>
</organism>
<name>A0A1J7I7U3_9PEZI</name>
<reference evidence="10 11" key="1">
    <citation type="submission" date="2016-10" db="EMBL/GenBank/DDBJ databases">
        <title>Draft genome sequence of Coniochaeta ligniaria NRRL30616, a lignocellulolytic fungus for bioabatement of inhibitors in plant biomass hydrolysates.</title>
        <authorList>
            <consortium name="DOE Joint Genome Institute"/>
            <person name="Jimenez D.J."/>
            <person name="Hector R.E."/>
            <person name="Riley R."/>
            <person name="Sun H."/>
            <person name="Grigoriev I.V."/>
            <person name="Van Elsas J.D."/>
            <person name="Nichols N.N."/>
        </authorList>
    </citation>
    <scope>NUCLEOTIDE SEQUENCE [LARGE SCALE GENOMIC DNA]</scope>
    <source>
        <strain evidence="10 11">NRRL 30616</strain>
    </source>
</reference>
<keyword evidence="6" id="KW-0904">Protein phosphatase</keyword>
<evidence type="ECO:0000256" key="4">
    <source>
        <dbReference type="ARBA" id="ARBA00022490"/>
    </source>
</evidence>
<dbReference type="InterPro" id="IPR023485">
    <property type="entry name" value="Ptyr_pPase"/>
</dbReference>
<evidence type="ECO:0000256" key="6">
    <source>
        <dbReference type="ARBA" id="ARBA00022912"/>
    </source>
</evidence>
<dbReference type="InterPro" id="IPR002115">
    <property type="entry name" value="Tyr_Pase_low_mol_wt_mml"/>
</dbReference>
<feature type="active site" description="Proton donor" evidence="8">
    <location>
        <position position="132"/>
    </location>
</feature>
<dbReference type="InParanoid" id="A0A1J7I7U3"/>
<comment type="subcellular location">
    <subcellularLocation>
        <location evidence="2">Cytoplasm</location>
    </subcellularLocation>
</comment>
<dbReference type="PANTHER" id="PTHR11717:SF7">
    <property type="entry name" value="LOW MOLECULAR WEIGHT PHOSPHOTYROSINE PROTEIN PHOSPHATASE"/>
    <property type="match status" value="1"/>
</dbReference>
<dbReference type="Pfam" id="PF01451">
    <property type="entry name" value="LMWPc"/>
    <property type="match status" value="1"/>
</dbReference>
<comment type="similarity">
    <text evidence="3">Belongs to the low molecular weight phosphotyrosine protein phosphatase family.</text>
</comment>
<keyword evidence="5" id="KW-0378">Hydrolase</keyword>
<dbReference type="InterPro" id="IPR050438">
    <property type="entry name" value="LMW_PTPase"/>
</dbReference>
<dbReference type="InterPro" id="IPR017867">
    <property type="entry name" value="Tyr_phospatase_low_mol_wt"/>
</dbReference>